<dbReference type="Pfam" id="PF13414">
    <property type="entry name" value="TPR_11"/>
    <property type="match status" value="1"/>
</dbReference>
<evidence type="ECO:0000256" key="2">
    <source>
        <dbReference type="SAM" id="SignalP"/>
    </source>
</evidence>
<evidence type="ECO:0000313" key="3">
    <source>
        <dbReference type="EMBL" id="MER2996358.1"/>
    </source>
</evidence>
<keyword evidence="2" id="KW-0732">Signal</keyword>
<evidence type="ECO:0000313" key="4">
    <source>
        <dbReference type="Proteomes" id="UP001476807"/>
    </source>
</evidence>
<dbReference type="Gene3D" id="1.25.40.10">
    <property type="entry name" value="Tetratricopeptide repeat domain"/>
    <property type="match status" value="1"/>
</dbReference>
<dbReference type="InterPro" id="IPR019734">
    <property type="entry name" value="TPR_rpt"/>
</dbReference>
<accession>A0ABV1RPQ3</accession>
<comment type="caution">
    <text evidence="3">The sequence shown here is derived from an EMBL/GenBank/DDBJ whole genome shotgun (WGS) entry which is preliminary data.</text>
</comment>
<dbReference type="SUPFAM" id="SSF48452">
    <property type="entry name" value="TPR-like"/>
    <property type="match status" value="1"/>
</dbReference>
<dbReference type="EMBL" id="JBEOKT010000002">
    <property type="protein sequence ID" value="MER2996358.1"/>
    <property type="molecule type" value="Genomic_DNA"/>
</dbReference>
<dbReference type="InterPro" id="IPR011990">
    <property type="entry name" value="TPR-like_helical_dom_sf"/>
</dbReference>
<feature type="signal peptide" evidence="2">
    <location>
        <begin position="1"/>
        <end position="22"/>
    </location>
</feature>
<evidence type="ECO:0000256" key="1">
    <source>
        <dbReference type="PROSITE-ProRule" id="PRU00339"/>
    </source>
</evidence>
<reference evidence="3 4" key="1">
    <citation type="submission" date="2024-06" db="EMBL/GenBank/DDBJ databases">
        <title>Pontibacter populi HYL7-15.</title>
        <authorList>
            <person name="Kim M.K."/>
        </authorList>
    </citation>
    <scope>NUCLEOTIDE SEQUENCE [LARGE SCALE GENOMIC DNA]</scope>
    <source>
        <strain evidence="3 4">HYL7-15</strain>
    </source>
</reference>
<keyword evidence="4" id="KW-1185">Reference proteome</keyword>
<name>A0ABV1RPQ3_9BACT</name>
<feature type="repeat" description="TPR" evidence="1">
    <location>
        <begin position="29"/>
        <end position="62"/>
    </location>
</feature>
<dbReference type="SMART" id="SM00028">
    <property type="entry name" value="TPR"/>
    <property type="match status" value="2"/>
</dbReference>
<dbReference type="PROSITE" id="PS50005">
    <property type="entry name" value="TPR"/>
    <property type="match status" value="1"/>
</dbReference>
<proteinExistence type="predicted"/>
<dbReference type="RefSeq" id="WP_350410647.1">
    <property type="nucleotide sequence ID" value="NZ_JBEOKT010000002.1"/>
</dbReference>
<organism evidence="3 4">
    <name type="scientific">Pontibacter populi</name>
    <dbReference type="NCBI Taxonomy" id="890055"/>
    <lineage>
        <taxon>Bacteria</taxon>
        <taxon>Pseudomonadati</taxon>
        <taxon>Bacteroidota</taxon>
        <taxon>Cytophagia</taxon>
        <taxon>Cytophagales</taxon>
        <taxon>Hymenobacteraceae</taxon>
        <taxon>Pontibacter</taxon>
    </lineage>
</organism>
<sequence>MKLTNLVLALFIVAFATNPLFAQKSLTLADSIYDEGVTFYSQNQLPEAVAKFEEALTINPKHKNSLFNLGVIYYEYGHKEKGLAYLQTGVKLGDRDAAELLKFKLQQRIAYADTMHIEDVDVTPKILVKGVPEDILINGDFHPALKKQLIAGFKKSSVILKDSGAGKLYPLQIFIDKDGKLNGSLIKPYGKSVLDEEPIVQEEITAILQAIPNILPAKHDGKAVSVNGFAVPFRVTNHR</sequence>
<feature type="chain" id="PRO_5047182796" evidence="2">
    <location>
        <begin position="23"/>
        <end position="239"/>
    </location>
</feature>
<dbReference type="Proteomes" id="UP001476807">
    <property type="component" value="Unassembled WGS sequence"/>
</dbReference>
<protein>
    <submittedName>
        <fullName evidence="3">Tetratricopeptide repeat protein</fullName>
    </submittedName>
</protein>
<gene>
    <name evidence="3" type="ORF">ABS362_02300</name>
</gene>
<keyword evidence="1" id="KW-0802">TPR repeat</keyword>